<sequence>MSSSSNLSPGSCITNNKITFEVPVEDGEPLGGTPNENLIIVKIQKGTIGERFLQVGDQIISVNNIPVKDPDHFYELLQYIDTKFYLTITRDDKRTNEMLSRIQIPEDREKNILRKDGYVYFLATLIVSKGRKLGIGIRHYNNKVIVSKCDQGSVSDEVFIAGDRICDVEGTPVSDKNICKKLIINNLQKKNKVTVVVERPDSEDAIKFIDEILCQKNDNNPSYRMNSDVKQIAALERKRIKAYDKPTKSILSINPIQSSKGITFDDEVFEYFIVSDNEGKQLRKVRK</sequence>
<reference evidence="3" key="2">
    <citation type="submission" date="2015-08" db="UniProtKB">
        <authorList>
            <consortium name="WormBaseParasite"/>
        </authorList>
    </citation>
    <scope>IDENTIFICATION</scope>
</reference>
<name>A0A0K0FM74_STRVS</name>
<dbReference type="PANTHER" id="PTHR31327">
    <property type="entry name" value="SPERM MEIOSIS PDZ DOMAIN CONTAINING PROTEINS-RELATED"/>
    <property type="match status" value="1"/>
</dbReference>
<dbReference type="PANTHER" id="PTHR31327:SF6">
    <property type="entry name" value="PDZ DOMAIN-CONTAINING PROTEIN"/>
    <property type="match status" value="1"/>
</dbReference>
<dbReference type="Gene3D" id="2.30.42.10">
    <property type="match status" value="2"/>
</dbReference>
<dbReference type="PROSITE" id="PS50106">
    <property type="entry name" value="PDZ"/>
    <property type="match status" value="1"/>
</dbReference>
<dbReference type="InterPro" id="IPR040264">
    <property type="entry name" value="T15H9.4-like"/>
</dbReference>
<protein>
    <submittedName>
        <fullName evidence="3">PDZ domain-containing protein</fullName>
    </submittedName>
</protein>
<dbReference type="Pfam" id="PF17820">
    <property type="entry name" value="PDZ_6"/>
    <property type="match status" value="1"/>
</dbReference>
<dbReference type="WBParaSite" id="SVE_1010100.1">
    <property type="protein sequence ID" value="SVE_1010100.1"/>
    <property type="gene ID" value="SVE_1010100"/>
</dbReference>
<accession>A0A0K0FM74</accession>
<dbReference type="InterPro" id="IPR041489">
    <property type="entry name" value="PDZ_6"/>
</dbReference>
<reference evidence="2" key="1">
    <citation type="submission" date="2014-07" db="EMBL/GenBank/DDBJ databases">
        <authorList>
            <person name="Martin A.A"/>
            <person name="De Silva N."/>
        </authorList>
    </citation>
    <scope>NUCLEOTIDE SEQUENCE</scope>
</reference>
<keyword evidence="2" id="KW-1185">Reference proteome</keyword>
<evidence type="ECO:0000313" key="3">
    <source>
        <dbReference type="WBParaSite" id="SVE_1010100.1"/>
    </source>
</evidence>
<organism evidence="2 3">
    <name type="scientific">Strongyloides venezuelensis</name>
    <name type="common">Threadworm</name>
    <dbReference type="NCBI Taxonomy" id="75913"/>
    <lineage>
        <taxon>Eukaryota</taxon>
        <taxon>Metazoa</taxon>
        <taxon>Ecdysozoa</taxon>
        <taxon>Nematoda</taxon>
        <taxon>Chromadorea</taxon>
        <taxon>Rhabditida</taxon>
        <taxon>Tylenchina</taxon>
        <taxon>Panagrolaimomorpha</taxon>
        <taxon>Strongyloidoidea</taxon>
        <taxon>Strongyloididae</taxon>
        <taxon>Strongyloides</taxon>
    </lineage>
</organism>
<dbReference type="InterPro" id="IPR001478">
    <property type="entry name" value="PDZ"/>
</dbReference>
<proteinExistence type="predicted"/>
<evidence type="ECO:0000259" key="1">
    <source>
        <dbReference type="PROSITE" id="PS50106"/>
    </source>
</evidence>
<dbReference type="SMART" id="SM00228">
    <property type="entry name" value="PDZ"/>
    <property type="match status" value="2"/>
</dbReference>
<dbReference type="Proteomes" id="UP000035680">
    <property type="component" value="Unassembled WGS sequence"/>
</dbReference>
<dbReference type="SUPFAM" id="SSF50156">
    <property type="entry name" value="PDZ domain-like"/>
    <property type="match status" value="2"/>
</dbReference>
<feature type="domain" description="PDZ" evidence="1">
    <location>
        <begin position="19"/>
        <end position="92"/>
    </location>
</feature>
<dbReference type="AlphaFoldDB" id="A0A0K0FM74"/>
<evidence type="ECO:0000313" key="2">
    <source>
        <dbReference type="Proteomes" id="UP000035680"/>
    </source>
</evidence>
<dbReference type="STRING" id="75913.A0A0K0FM74"/>
<dbReference type="InterPro" id="IPR036034">
    <property type="entry name" value="PDZ_sf"/>
</dbReference>